<dbReference type="Gene3D" id="6.10.340.10">
    <property type="match status" value="1"/>
</dbReference>
<keyword evidence="9" id="KW-0067">ATP-binding</keyword>
<dbReference type="InterPro" id="IPR003660">
    <property type="entry name" value="HAMP_dom"/>
</dbReference>
<evidence type="ECO:0000259" key="14">
    <source>
        <dbReference type="PROSITE" id="PS50109"/>
    </source>
</evidence>
<dbReference type="PANTHER" id="PTHR34220">
    <property type="entry name" value="SENSOR HISTIDINE KINASE YPDA"/>
    <property type="match status" value="1"/>
</dbReference>
<organism evidence="16 17">
    <name type="scientific">Paenibacillus thalictri</name>
    <dbReference type="NCBI Taxonomy" id="2527873"/>
    <lineage>
        <taxon>Bacteria</taxon>
        <taxon>Bacillati</taxon>
        <taxon>Bacillota</taxon>
        <taxon>Bacilli</taxon>
        <taxon>Bacillales</taxon>
        <taxon>Paenibacillaceae</taxon>
        <taxon>Paenibacillus</taxon>
    </lineage>
</organism>
<evidence type="ECO:0000256" key="2">
    <source>
        <dbReference type="ARBA" id="ARBA00004651"/>
    </source>
</evidence>
<evidence type="ECO:0000256" key="6">
    <source>
        <dbReference type="ARBA" id="ARBA00022679"/>
    </source>
</evidence>
<evidence type="ECO:0000256" key="4">
    <source>
        <dbReference type="ARBA" id="ARBA00022475"/>
    </source>
</evidence>
<keyword evidence="13" id="KW-0812">Transmembrane</keyword>
<dbReference type="SMART" id="SM00387">
    <property type="entry name" value="HATPase_c"/>
    <property type="match status" value="1"/>
</dbReference>
<evidence type="ECO:0000313" key="17">
    <source>
        <dbReference type="Proteomes" id="UP000293142"/>
    </source>
</evidence>
<feature type="region of interest" description="Disordered" evidence="12">
    <location>
        <begin position="581"/>
        <end position="600"/>
    </location>
</feature>
<evidence type="ECO:0000313" key="16">
    <source>
        <dbReference type="EMBL" id="TBL71380.1"/>
    </source>
</evidence>
<dbReference type="GO" id="GO:0005524">
    <property type="term" value="F:ATP binding"/>
    <property type="evidence" value="ECO:0007669"/>
    <property type="project" value="UniProtKB-KW"/>
</dbReference>
<keyword evidence="4" id="KW-1003">Cell membrane</keyword>
<evidence type="ECO:0000256" key="10">
    <source>
        <dbReference type="ARBA" id="ARBA00023012"/>
    </source>
</evidence>
<dbReference type="InterPro" id="IPR004358">
    <property type="entry name" value="Sig_transdc_His_kin-like_C"/>
</dbReference>
<evidence type="ECO:0000256" key="7">
    <source>
        <dbReference type="ARBA" id="ARBA00022741"/>
    </source>
</evidence>
<comment type="catalytic activity">
    <reaction evidence="1">
        <text>ATP + protein L-histidine = ADP + protein N-phospho-L-histidine.</text>
        <dbReference type="EC" id="2.7.13.3"/>
    </reaction>
</comment>
<proteinExistence type="predicted"/>
<feature type="transmembrane region" description="Helical" evidence="13">
    <location>
        <begin position="299"/>
        <end position="318"/>
    </location>
</feature>
<dbReference type="InterPro" id="IPR050640">
    <property type="entry name" value="Bact_2-comp_sensor_kinase"/>
</dbReference>
<evidence type="ECO:0000256" key="12">
    <source>
        <dbReference type="SAM" id="MobiDB-lite"/>
    </source>
</evidence>
<feature type="domain" description="Histidine kinase" evidence="14">
    <location>
        <begin position="482"/>
        <end position="588"/>
    </location>
</feature>
<keyword evidence="5" id="KW-0597">Phosphoprotein</keyword>
<dbReference type="GO" id="GO:0005886">
    <property type="term" value="C:plasma membrane"/>
    <property type="evidence" value="ECO:0007669"/>
    <property type="project" value="UniProtKB-SubCell"/>
</dbReference>
<keyword evidence="11 13" id="KW-0472">Membrane</keyword>
<dbReference type="Pfam" id="PF02518">
    <property type="entry name" value="HATPase_c"/>
    <property type="match status" value="1"/>
</dbReference>
<dbReference type="EC" id="2.7.13.3" evidence="3"/>
<dbReference type="InterPro" id="IPR036890">
    <property type="entry name" value="HATPase_C_sf"/>
</dbReference>
<dbReference type="PANTHER" id="PTHR34220:SF7">
    <property type="entry name" value="SENSOR HISTIDINE KINASE YPDA"/>
    <property type="match status" value="1"/>
</dbReference>
<sequence>MRRLMNLNLRVKLNIIFTAIVLIPLMILGLFSFQKSAGMMQEQISEGELERMRQIEKSMSFFIKDVEQLSMYMYRNSLLQDILLKPGSRGDTEKFQDYQQINGLFETLLSSKKWGVKIYVIGLNGDRYFTGDYIPMNYDRYLERWGIFRKANQANGNVAWDAQYSIRKMESQEVVLSAGRLLKHIKTDEKLGYLVIDILDSAVADIYQTVRGFSGSTFYLLDDMGYVISSFPDKSAVGTNLQHPELDRILQREEGYFKADWNGSPHIMVYNTVKSTGFKMVSVIPFSLIAEKTSIIRNFTIVLACMGLLVAIWLAYLLSATVTRPLTQLTGLMTKVESGHLDVRFNPKYQDDVGRLGRSFDRMTQRLNDLIRESYEKQVRLRESELKALQAQINPHFLYNTLETVNWLAKMKGVAEISRIVVSLAEMLRYSINKTKDMVTVGEDMRHIQNYLAIQSIRYRDKFDMTIEVDEDARSCLIPTLMLQPLIENAIVHGLEAKLEKGILHVRIQKAGGMLRIAITDDGVGIGEEQLAEIRRREFRVPQRGHTGIGLENVIKRLYIYFGEQAEFTIQSEKGKGTRIELGIPAGTSGGIKHDQDDDR</sequence>
<keyword evidence="10" id="KW-0902">Two-component regulatory system</keyword>
<dbReference type="AlphaFoldDB" id="A0A4Q9DJ60"/>
<keyword evidence="6" id="KW-0808">Transferase</keyword>
<keyword evidence="13" id="KW-1133">Transmembrane helix</keyword>
<keyword evidence="7" id="KW-0547">Nucleotide-binding</keyword>
<gene>
    <name evidence="16" type="ORF">EYB31_30280</name>
</gene>
<evidence type="ECO:0000256" key="13">
    <source>
        <dbReference type="SAM" id="Phobius"/>
    </source>
</evidence>
<evidence type="ECO:0000259" key="15">
    <source>
        <dbReference type="PROSITE" id="PS50885"/>
    </source>
</evidence>
<dbReference type="RefSeq" id="WP_131017245.1">
    <property type="nucleotide sequence ID" value="NZ_SIRE01000026.1"/>
</dbReference>
<dbReference type="SUPFAM" id="SSF158472">
    <property type="entry name" value="HAMP domain-like"/>
    <property type="match status" value="1"/>
</dbReference>
<name>A0A4Q9DJ60_9BACL</name>
<dbReference type="SUPFAM" id="SSF55874">
    <property type="entry name" value="ATPase domain of HSP90 chaperone/DNA topoisomerase II/histidine kinase"/>
    <property type="match status" value="1"/>
</dbReference>
<dbReference type="Pfam" id="PF06580">
    <property type="entry name" value="His_kinase"/>
    <property type="match status" value="1"/>
</dbReference>
<dbReference type="Gene3D" id="3.30.565.10">
    <property type="entry name" value="Histidine kinase-like ATPase, C-terminal domain"/>
    <property type="match status" value="1"/>
</dbReference>
<protein>
    <recommendedName>
        <fullName evidence="3">histidine kinase</fullName>
        <ecNumber evidence="3">2.7.13.3</ecNumber>
    </recommendedName>
</protein>
<feature type="domain" description="HAMP" evidence="15">
    <location>
        <begin position="320"/>
        <end position="372"/>
    </location>
</feature>
<evidence type="ECO:0000256" key="9">
    <source>
        <dbReference type="ARBA" id="ARBA00022840"/>
    </source>
</evidence>
<evidence type="ECO:0000256" key="3">
    <source>
        <dbReference type="ARBA" id="ARBA00012438"/>
    </source>
</evidence>
<dbReference type="CDD" id="cd06225">
    <property type="entry name" value="HAMP"/>
    <property type="match status" value="1"/>
</dbReference>
<reference evidence="16 17" key="1">
    <citation type="submission" date="2019-02" db="EMBL/GenBank/DDBJ databases">
        <title>Paenibacillus sp. nov., isolated from surface-sterilized tissue of Thalictrum simplex L.</title>
        <authorList>
            <person name="Tuo L."/>
        </authorList>
    </citation>
    <scope>NUCLEOTIDE SEQUENCE [LARGE SCALE GENOMIC DNA]</scope>
    <source>
        <strain evidence="16 17">N2SHLJ1</strain>
    </source>
</reference>
<dbReference type="CDD" id="cd12912">
    <property type="entry name" value="PDC2_MCP_like"/>
    <property type="match status" value="1"/>
</dbReference>
<dbReference type="OrthoDB" id="9776552at2"/>
<keyword evidence="8 16" id="KW-0418">Kinase</keyword>
<dbReference type="InterPro" id="IPR010559">
    <property type="entry name" value="Sig_transdc_His_kin_internal"/>
</dbReference>
<feature type="transmembrane region" description="Helical" evidence="13">
    <location>
        <begin position="15"/>
        <end position="33"/>
    </location>
</feature>
<dbReference type="InterPro" id="IPR003594">
    <property type="entry name" value="HATPase_dom"/>
</dbReference>
<dbReference type="InterPro" id="IPR005467">
    <property type="entry name" value="His_kinase_dom"/>
</dbReference>
<comment type="subcellular location">
    <subcellularLocation>
        <location evidence="2">Cell membrane</location>
        <topology evidence="2">Multi-pass membrane protein</topology>
    </subcellularLocation>
</comment>
<accession>A0A4Q9DJ60</accession>
<evidence type="ECO:0000256" key="5">
    <source>
        <dbReference type="ARBA" id="ARBA00022553"/>
    </source>
</evidence>
<evidence type="ECO:0000256" key="8">
    <source>
        <dbReference type="ARBA" id="ARBA00022777"/>
    </source>
</evidence>
<dbReference type="SMART" id="SM00304">
    <property type="entry name" value="HAMP"/>
    <property type="match status" value="1"/>
</dbReference>
<dbReference type="GO" id="GO:0000155">
    <property type="term" value="F:phosphorelay sensor kinase activity"/>
    <property type="evidence" value="ECO:0007669"/>
    <property type="project" value="InterPro"/>
</dbReference>
<dbReference type="PRINTS" id="PR00344">
    <property type="entry name" value="BCTRLSENSOR"/>
</dbReference>
<dbReference type="PROSITE" id="PS50885">
    <property type="entry name" value="HAMP"/>
    <property type="match status" value="1"/>
</dbReference>
<dbReference type="Gene3D" id="3.30.450.20">
    <property type="entry name" value="PAS domain"/>
    <property type="match status" value="2"/>
</dbReference>
<dbReference type="Pfam" id="PF00672">
    <property type="entry name" value="HAMP"/>
    <property type="match status" value="1"/>
</dbReference>
<evidence type="ECO:0000256" key="11">
    <source>
        <dbReference type="ARBA" id="ARBA00023136"/>
    </source>
</evidence>
<comment type="caution">
    <text evidence="16">The sequence shown here is derived from an EMBL/GenBank/DDBJ whole genome shotgun (WGS) entry which is preliminary data.</text>
</comment>
<dbReference type="PROSITE" id="PS50109">
    <property type="entry name" value="HIS_KIN"/>
    <property type="match status" value="1"/>
</dbReference>
<dbReference type="EMBL" id="SIRE01000026">
    <property type="protein sequence ID" value="TBL71380.1"/>
    <property type="molecule type" value="Genomic_DNA"/>
</dbReference>
<keyword evidence="17" id="KW-1185">Reference proteome</keyword>
<dbReference type="Proteomes" id="UP000293142">
    <property type="component" value="Unassembled WGS sequence"/>
</dbReference>
<evidence type="ECO:0000256" key="1">
    <source>
        <dbReference type="ARBA" id="ARBA00000085"/>
    </source>
</evidence>